<sequence length="32" mass="3368">MNGFVKSGLTLVCVPKTLNPTVMVMKSAQDGT</sequence>
<accession>A0A1M5HHE4</accession>
<proteinExistence type="predicted"/>
<evidence type="ECO:0000313" key="2">
    <source>
        <dbReference type="Proteomes" id="UP000189796"/>
    </source>
</evidence>
<evidence type="ECO:0000313" key="1">
    <source>
        <dbReference type="EMBL" id="SHG15376.1"/>
    </source>
</evidence>
<reference evidence="1 2" key="1">
    <citation type="submission" date="2016-11" db="EMBL/GenBank/DDBJ databases">
        <authorList>
            <person name="Jaros S."/>
            <person name="Januszkiewicz K."/>
            <person name="Wedrychowicz H."/>
        </authorList>
    </citation>
    <scope>NUCLEOTIDE SEQUENCE [LARGE SCALE GENOMIC DNA]</scope>
    <source>
        <strain evidence="1 2">GAS138</strain>
    </source>
</reference>
<protein>
    <submittedName>
        <fullName evidence="1">Uncharacterized protein</fullName>
    </submittedName>
</protein>
<dbReference type="Proteomes" id="UP000189796">
    <property type="component" value="Chromosome I"/>
</dbReference>
<organism evidence="1 2">
    <name type="scientific">Bradyrhizobium erythrophlei</name>
    <dbReference type="NCBI Taxonomy" id="1437360"/>
    <lineage>
        <taxon>Bacteria</taxon>
        <taxon>Pseudomonadati</taxon>
        <taxon>Pseudomonadota</taxon>
        <taxon>Alphaproteobacteria</taxon>
        <taxon>Hyphomicrobiales</taxon>
        <taxon>Nitrobacteraceae</taxon>
        <taxon>Bradyrhizobium</taxon>
    </lineage>
</organism>
<dbReference type="AlphaFoldDB" id="A0A1M5HHE4"/>
<gene>
    <name evidence="1" type="ORF">SAMN05443248_0476</name>
</gene>
<dbReference type="EMBL" id="LT670817">
    <property type="protein sequence ID" value="SHG15376.1"/>
    <property type="molecule type" value="Genomic_DNA"/>
</dbReference>
<name>A0A1M5HHE4_9BRAD</name>